<evidence type="ECO:0000259" key="6">
    <source>
        <dbReference type="Pfam" id="PF00892"/>
    </source>
</evidence>
<comment type="caution">
    <text evidence="7">The sequence shown here is derived from an EMBL/GenBank/DDBJ whole genome shotgun (WGS) entry which is preliminary data.</text>
</comment>
<comment type="subcellular location">
    <subcellularLocation>
        <location evidence="1">Membrane</location>
        <topology evidence="1">Multi-pass membrane protein</topology>
    </subcellularLocation>
</comment>
<keyword evidence="2 5" id="KW-0812">Transmembrane</keyword>
<sequence>MPIQTVKLLAFISFALIAFAGNSVLCRLALGQGLIDASSFTSIRLLSGIVSLLVISLIIVKGNVVTVVQQFKKQNSLKTWLASLMLFVYAVTFSYGYISLDTGTGALILFGLVQLTMIIVGALYGNKLHFAEWFGIALAFFGVIYLVMPSLSTPSLLGFILMSLSGIAWAIYTLLGRGSKQPIMDTTANFLRTIPFVLVLILLTFEYSKITEWGMVYAVLSGAVTSAMGYALWYLVLKDISVTQAAVIQLLVPILAAIGGVLFVSEPISIRLVISSLLVLGGILIVIMGRRYYTKS</sequence>
<dbReference type="OrthoDB" id="321830at2"/>
<name>A0A2S7UTP5_9GAMM</name>
<keyword evidence="3 5" id="KW-1133">Transmembrane helix</keyword>
<gene>
    <name evidence="7" type="ORF">BTO11_02615</name>
</gene>
<dbReference type="RefSeq" id="WP_105051117.1">
    <property type="nucleotide sequence ID" value="NZ_BMYG01000004.1"/>
</dbReference>
<dbReference type="Proteomes" id="UP000239007">
    <property type="component" value="Unassembled WGS sequence"/>
</dbReference>
<evidence type="ECO:0000256" key="3">
    <source>
        <dbReference type="ARBA" id="ARBA00022989"/>
    </source>
</evidence>
<feature type="transmembrane region" description="Helical" evidence="5">
    <location>
        <begin position="245"/>
        <end position="264"/>
    </location>
</feature>
<dbReference type="GO" id="GO:0016020">
    <property type="term" value="C:membrane"/>
    <property type="evidence" value="ECO:0007669"/>
    <property type="project" value="UniProtKB-SubCell"/>
</dbReference>
<keyword evidence="4 5" id="KW-0472">Membrane</keyword>
<accession>A0A2S7UTP5</accession>
<proteinExistence type="predicted"/>
<dbReference type="PANTHER" id="PTHR32322">
    <property type="entry name" value="INNER MEMBRANE TRANSPORTER"/>
    <property type="match status" value="1"/>
</dbReference>
<feature type="transmembrane region" description="Helical" evidence="5">
    <location>
        <begin position="154"/>
        <end position="175"/>
    </location>
</feature>
<dbReference type="InterPro" id="IPR050638">
    <property type="entry name" value="AA-Vitamin_Transporters"/>
</dbReference>
<dbReference type="EMBL" id="MSCH01000003">
    <property type="protein sequence ID" value="PQJ52650.1"/>
    <property type="molecule type" value="Genomic_DNA"/>
</dbReference>
<evidence type="ECO:0000256" key="4">
    <source>
        <dbReference type="ARBA" id="ARBA00023136"/>
    </source>
</evidence>
<feature type="transmembrane region" description="Helical" evidence="5">
    <location>
        <begin position="104"/>
        <end position="123"/>
    </location>
</feature>
<feature type="transmembrane region" description="Helical" evidence="5">
    <location>
        <begin position="270"/>
        <end position="289"/>
    </location>
</feature>
<evidence type="ECO:0000313" key="7">
    <source>
        <dbReference type="EMBL" id="PQJ52650.1"/>
    </source>
</evidence>
<feature type="transmembrane region" description="Helical" evidence="5">
    <location>
        <begin position="187"/>
        <end position="207"/>
    </location>
</feature>
<feature type="transmembrane region" description="Helical" evidence="5">
    <location>
        <begin position="130"/>
        <end position="148"/>
    </location>
</feature>
<feature type="domain" description="EamA" evidence="6">
    <location>
        <begin position="157"/>
        <end position="287"/>
    </location>
</feature>
<evidence type="ECO:0000256" key="5">
    <source>
        <dbReference type="SAM" id="Phobius"/>
    </source>
</evidence>
<feature type="transmembrane region" description="Helical" evidence="5">
    <location>
        <begin position="80"/>
        <end position="98"/>
    </location>
</feature>
<reference evidence="7 8" key="1">
    <citation type="submission" date="2016-12" db="EMBL/GenBank/DDBJ databases">
        <title>Diversity of luminous bacteria.</title>
        <authorList>
            <person name="Yoshizawa S."/>
            <person name="Kogure K."/>
        </authorList>
    </citation>
    <scope>NUCLEOTIDE SEQUENCE [LARGE SCALE GENOMIC DNA]</scope>
    <source>
        <strain evidence="7 8">SA4-48</strain>
    </source>
</reference>
<evidence type="ECO:0000256" key="1">
    <source>
        <dbReference type="ARBA" id="ARBA00004141"/>
    </source>
</evidence>
<protein>
    <submittedName>
        <fullName evidence="7">EamA family transporter</fullName>
    </submittedName>
</protein>
<dbReference type="Pfam" id="PF00892">
    <property type="entry name" value="EamA"/>
    <property type="match status" value="1"/>
</dbReference>
<feature type="transmembrane region" description="Helical" evidence="5">
    <location>
        <begin position="41"/>
        <end position="60"/>
    </location>
</feature>
<dbReference type="SUPFAM" id="SSF103481">
    <property type="entry name" value="Multidrug resistance efflux transporter EmrE"/>
    <property type="match status" value="2"/>
</dbReference>
<feature type="transmembrane region" description="Helical" evidence="5">
    <location>
        <begin position="213"/>
        <end position="233"/>
    </location>
</feature>
<evidence type="ECO:0000256" key="2">
    <source>
        <dbReference type="ARBA" id="ARBA00022692"/>
    </source>
</evidence>
<keyword evidence="8" id="KW-1185">Reference proteome</keyword>
<dbReference type="InterPro" id="IPR037185">
    <property type="entry name" value="EmrE-like"/>
</dbReference>
<evidence type="ECO:0000313" key="8">
    <source>
        <dbReference type="Proteomes" id="UP000239007"/>
    </source>
</evidence>
<organism evidence="7 8">
    <name type="scientific">Psychrosphaera saromensis</name>
    <dbReference type="NCBI Taxonomy" id="716813"/>
    <lineage>
        <taxon>Bacteria</taxon>
        <taxon>Pseudomonadati</taxon>
        <taxon>Pseudomonadota</taxon>
        <taxon>Gammaproteobacteria</taxon>
        <taxon>Alteromonadales</taxon>
        <taxon>Pseudoalteromonadaceae</taxon>
        <taxon>Psychrosphaera</taxon>
    </lineage>
</organism>
<dbReference type="InterPro" id="IPR000620">
    <property type="entry name" value="EamA_dom"/>
</dbReference>
<dbReference type="PANTHER" id="PTHR32322:SF9">
    <property type="entry name" value="AMINO-ACID METABOLITE EFFLUX PUMP-RELATED"/>
    <property type="match status" value="1"/>
</dbReference>
<dbReference type="AlphaFoldDB" id="A0A2S7UTP5"/>